<dbReference type="GO" id="GO:0003735">
    <property type="term" value="F:structural constituent of ribosome"/>
    <property type="evidence" value="ECO:0007669"/>
    <property type="project" value="UniProtKB-UniRule"/>
</dbReference>
<dbReference type="PANTHER" id="PTHR48277:SF1">
    <property type="entry name" value="MITOCHONDRIAL RIBOSOMAL PROTEIN S5"/>
    <property type="match status" value="1"/>
</dbReference>
<feature type="compositionally biased region" description="Basic residues" evidence="11">
    <location>
        <begin position="81"/>
        <end position="93"/>
    </location>
</feature>
<dbReference type="PROSITE" id="PS00585">
    <property type="entry name" value="RIBOSOMAL_S5"/>
    <property type="match status" value="1"/>
</dbReference>
<evidence type="ECO:0000313" key="15">
    <source>
        <dbReference type="Proteomes" id="UP001274896"/>
    </source>
</evidence>
<evidence type="ECO:0000256" key="8">
    <source>
        <dbReference type="PROSITE-ProRule" id="PRU00268"/>
    </source>
</evidence>
<dbReference type="InterPro" id="IPR005324">
    <property type="entry name" value="Ribosomal_uS5_C"/>
</dbReference>
<protein>
    <recommendedName>
        <fullName evidence="6">Small ribosomal subunit protein uS5m</fullName>
    </recommendedName>
    <alternativeName>
        <fullName evidence="7">28S ribosomal protein S5, mitochondrial</fullName>
    </alternativeName>
</protein>
<dbReference type="AlphaFoldDB" id="A0AAE0R1A4"/>
<evidence type="ECO:0000256" key="6">
    <source>
        <dbReference type="ARBA" id="ARBA00039335"/>
    </source>
</evidence>
<evidence type="ECO:0000256" key="12">
    <source>
        <dbReference type="SAM" id="Phobius"/>
    </source>
</evidence>
<keyword evidence="3 8" id="KW-0689">Ribosomal protein</keyword>
<feature type="domain" description="S5 DRBM" evidence="13">
    <location>
        <begin position="525"/>
        <end position="588"/>
    </location>
</feature>
<keyword evidence="10" id="KW-0175">Coiled coil</keyword>
<keyword evidence="12" id="KW-0472">Membrane</keyword>
<feature type="transmembrane region" description="Helical" evidence="12">
    <location>
        <begin position="361"/>
        <end position="378"/>
    </location>
</feature>
<dbReference type="PROSITE" id="PS50881">
    <property type="entry name" value="S5_DSRBD"/>
    <property type="match status" value="1"/>
</dbReference>
<dbReference type="Pfam" id="PF21251">
    <property type="entry name" value="Ribosomal_uS5m_N"/>
    <property type="match status" value="1"/>
</dbReference>
<keyword evidence="12" id="KW-0812">Transmembrane</keyword>
<dbReference type="GO" id="GO:0005763">
    <property type="term" value="C:mitochondrial small ribosomal subunit"/>
    <property type="evidence" value="ECO:0007669"/>
    <property type="project" value="UniProtKB-ARBA"/>
</dbReference>
<accession>A0AAE0R1A4</accession>
<evidence type="ECO:0000256" key="9">
    <source>
        <dbReference type="RuleBase" id="RU003823"/>
    </source>
</evidence>
<dbReference type="SUPFAM" id="SSF54768">
    <property type="entry name" value="dsRNA-binding domain-like"/>
    <property type="match status" value="1"/>
</dbReference>
<dbReference type="FunFam" id="3.30.230.10:FF:000002">
    <property type="entry name" value="30S ribosomal protein S5"/>
    <property type="match status" value="1"/>
</dbReference>
<evidence type="ECO:0000256" key="5">
    <source>
        <dbReference type="ARBA" id="ARBA00023274"/>
    </source>
</evidence>
<keyword evidence="5 8" id="KW-0687">Ribonucleoprotein</keyword>
<organism evidence="14 15">
    <name type="scientific">Hemibagrus guttatus</name>
    <dbReference type="NCBI Taxonomy" id="175788"/>
    <lineage>
        <taxon>Eukaryota</taxon>
        <taxon>Metazoa</taxon>
        <taxon>Chordata</taxon>
        <taxon>Craniata</taxon>
        <taxon>Vertebrata</taxon>
        <taxon>Euteleostomi</taxon>
        <taxon>Actinopterygii</taxon>
        <taxon>Neopterygii</taxon>
        <taxon>Teleostei</taxon>
        <taxon>Ostariophysi</taxon>
        <taxon>Siluriformes</taxon>
        <taxon>Bagridae</taxon>
        <taxon>Hemibagrus</taxon>
    </lineage>
</organism>
<evidence type="ECO:0000256" key="7">
    <source>
        <dbReference type="ARBA" id="ARBA00041606"/>
    </source>
</evidence>
<keyword evidence="12" id="KW-1133">Transmembrane helix</keyword>
<feature type="transmembrane region" description="Helical" evidence="12">
    <location>
        <begin position="331"/>
        <end position="354"/>
    </location>
</feature>
<sequence>MAAAARLCCVLRVSSGGVRTLGGSGLFSSLTRTSGTPVCSAAAVLACPAAWNQTRHSSFFTKLTADELWRGVLAESGAGSRKGRGKRTKRKLKKDLNRGQNIGEGRDGFLWPGLNVPIIKGGTIQSFSKRGEAEQQELRAELERQRDEWDRKRKMKIKRERGWSGNCWGGISLGHPDPGPNGVLGHSNITLGAIRLVSFCRFCWSPARVLLVSCWCPAGVLLVFCWCPAGVLLVFCWCSAGVLLVSCSCSAGVLLVSCSCSAHVLLVFCWFPARVLLVSCWCSARVLLVFCWCSARVLLVSCSCSAGVLLMFCWCSAGFPLMFCWCPAHVLLVFCWFPARVLLVSCSCSAGVLLVSRSCSAGVLLMFCLCSAGFPLVFCWCPARVLLVSCSCSAGVLLVSRSCSAGVLLVFCWFPARVLLVFCWFPARVLLVSRSCSAGVLLVFCWFPARVLLVSCSCSAGVPLVFCWCPARVLLVSRSCSARVLLVSCSCSARVLLVFCWCSARVLLVFCWCPARVLLVSCWCPARVLLVKSVFNMTAKEGRKRSISALVAVGNGNGAAGFALGKATDRTTALRKAKNRAMHYLYYIERYNDHTIYHDMESTFKRTTLRMKKQNKGYGLHCHRAVITLCKLIGIEDMYAKVEGSVNLLNITRALFQGLANQETHQLLADRKQLNVVEFSEERGPLPVVVAQPQLGARSKPELEDDVPNTKLHWADVQLAQGMKRSKWAGVKRTIW</sequence>
<dbReference type="Gene3D" id="3.30.230.10">
    <property type="match status" value="1"/>
</dbReference>
<dbReference type="InterPro" id="IPR018192">
    <property type="entry name" value="Ribosomal_uS5_N_CS"/>
</dbReference>
<dbReference type="InterPro" id="IPR048584">
    <property type="entry name" value="Ribosomal_uS5m_N"/>
</dbReference>
<dbReference type="GO" id="GO:0005743">
    <property type="term" value="C:mitochondrial inner membrane"/>
    <property type="evidence" value="ECO:0007669"/>
    <property type="project" value="UniProtKB-ARBA"/>
</dbReference>
<comment type="similarity">
    <text evidence="2 9">Belongs to the universal ribosomal protein uS5 family.</text>
</comment>
<feature type="transmembrane region" description="Helical" evidence="12">
    <location>
        <begin position="271"/>
        <end position="290"/>
    </location>
</feature>
<gene>
    <name evidence="14" type="ORF">QTP70_028637</name>
</gene>
<feature type="coiled-coil region" evidence="10">
    <location>
        <begin position="128"/>
        <end position="159"/>
    </location>
</feature>
<dbReference type="InterPro" id="IPR014721">
    <property type="entry name" value="Ribsml_uS5_D2-typ_fold_subgr"/>
</dbReference>
<feature type="region of interest" description="Disordered" evidence="11">
    <location>
        <begin position="77"/>
        <end position="100"/>
    </location>
</feature>
<comment type="subcellular location">
    <subcellularLocation>
        <location evidence="1">Mitochondrion</location>
    </subcellularLocation>
</comment>
<dbReference type="Gene3D" id="3.30.160.20">
    <property type="match status" value="1"/>
</dbReference>
<dbReference type="Pfam" id="PF00333">
    <property type="entry name" value="Ribosomal_S5"/>
    <property type="match status" value="1"/>
</dbReference>
<dbReference type="Pfam" id="PF03719">
    <property type="entry name" value="Ribosomal_S5_C"/>
    <property type="match status" value="1"/>
</dbReference>
<evidence type="ECO:0000256" key="3">
    <source>
        <dbReference type="ARBA" id="ARBA00022980"/>
    </source>
</evidence>
<name>A0AAE0R1A4_9TELE</name>
<evidence type="ECO:0000256" key="2">
    <source>
        <dbReference type="ARBA" id="ARBA00008945"/>
    </source>
</evidence>
<comment type="caution">
    <text evidence="14">The sequence shown here is derived from an EMBL/GenBank/DDBJ whole genome shotgun (WGS) entry which is preliminary data.</text>
</comment>
<evidence type="ECO:0000313" key="14">
    <source>
        <dbReference type="EMBL" id="KAK3538083.1"/>
    </source>
</evidence>
<dbReference type="InterPro" id="IPR020568">
    <property type="entry name" value="Ribosomal_Su5_D2-typ_SF"/>
</dbReference>
<dbReference type="GO" id="GO:0003723">
    <property type="term" value="F:RNA binding"/>
    <property type="evidence" value="ECO:0007669"/>
    <property type="project" value="InterPro"/>
</dbReference>
<evidence type="ECO:0000256" key="4">
    <source>
        <dbReference type="ARBA" id="ARBA00023128"/>
    </source>
</evidence>
<reference evidence="14" key="1">
    <citation type="submission" date="2023-06" db="EMBL/GenBank/DDBJ databases">
        <title>Male Hemibagrus guttatus genome.</title>
        <authorList>
            <person name="Bian C."/>
        </authorList>
    </citation>
    <scope>NUCLEOTIDE SEQUENCE</scope>
    <source>
        <strain evidence="14">Male_cb2023</strain>
        <tissue evidence="14">Muscle</tissue>
    </source>
</reference>
<proteinExistence type="inferred from homology"/>
<feature type="transmembrane region" description="Helical" evidence="12">
    <location>
        <begin position="209"/>
        <end position="235"/>
    </location>
</feature>
<keyword evidence="15" id="KW-1185">Reference proteome</keyword>
<dbReference type="Proteomes" id="UP001274896">
    <property type="component" value="Unassembled WGS sequence"/>
</dbReference>
<feature type="transmembrane region" description="Helical" evidence="12">
    <location>
        <begin position="297"/>
        <end position="319"/>
    </location>
</feature>
<dbReference type="FunFam" id="3.30.160.20:FF:000022">
    <property type="entry name" value="28S ribosomal protein S5, mitochondrial"/>
    <property type="match status" value="1"/>
</dbReference>
<evidence type="ECO:0000256" key="10">
    <source>
        <dbReference type="SAM" id="Coils"/>
    </source>
</evidence>
<dbReference type="InterPro" id="IPR013810">
    <property type="entry name" value="Ribosomal_uS5_N"/>
</dbReference>
<dbReference type="SUPFAM" id="SSF54211">
    <property type="entry name" value="Ribosomal protein S5 domain 2-like"/>
    <property type="match status" value="1"/>
</dbReference>
<dbReference type="InterPro" id="IPR000851">
    <property type="entry name" value="Ribosomal_uS5"/>
</dbReference>
<feature type="transmembrane region" description="Helical" evidence="12">
    <location>
        <begin position="242"/>
        <end position="265"/>
    </location>
</feature>
<evidence type="ECO:0000259" key="13">
    <source>
        <dbReference type="PROSITE" id="PS50881"/>
    </source>
</evidence>
<dbReference type="EMBL" id="JAUCMX010000008">
    <property type="protein sequence ID" value="KAK3538083.1"/>
    <property type="molecule type" value="Genomic_DNA"/>
</dbReference>
<feature type="transmembrane region" description="Helical" evidence="12">
    <location>
        <begin position="447"/>
        <end position="471"/>
    </location>
</feature>
<keyword evidence="4" id="KW-0496">Mitochondrion</keyword>
<dbReference type="PANTHER" id="PTHR48277">
    <property type="entry name" value="MITOCHONDRIAL RIBOSOMAL PROTEIN S5"/>
    <property type="match status" value="1"/>
</dbReference>
<evidence type="ECO:0000256" key="1">
    <source>
        <dbReference type="ARBA" id="ARBA00004173"/>
    </source>
</evidence>
<dbReference type="GO" id="GO:0006412">
    <property type="term" value="P:translation"/>
    <property type="evidence" value="ECO:0007669"/>
    <property type="project" value="InterPro"/>
</dbReference>
<evidence type="ECO:0000256" key="11">
    <source>
        <dbReference type="SAM" id="MobiDB-lite"/>
    </source>
</evidence>
<feature type="transmembrane region" description="Helical" evidence="12">
    <location>
        <begin position="407"/>
        <end position="427"/>
    </location>
</feature>